<evidence type="ECO:0000313" key="1">
    <source>
        <dbReference type="EMBL" id="GAA4955144.1"/>
    </source>
</evidence>
<evidence type="ECO:0000313" key="2">
    <source>
        <dbReference type="Proteomes" id="UP001500466"/>
    </source>
</evidence>
<gene>
    <name evidence="1" type="ORF">GCM10023205_16220</name>
</gene>
<name>A0ABP9GWS1_9ACTN</name>
<comment type="caution">
    <text evidence="1">The sequence shown here is derived from an EMBL/GenBank/DDBJ whole genome shotgun (WGS) entry which is preliminary data.</text>
</comment>
<dbReference type="EMBL" id="BAABHS010000005">
    <property type="protein sequence ID" value="GAA4955144.1"/>
    <property type="molecule type" value="Genomic_DNA"/>
</dbReference>
<dbReference type="Gene3D" id="3.30.310.50">
    <property type="entry name" value="Alpha-D-phosphohexomutase, C-terminal domain"/>
    <property type="match status" value="1"/>
</dbReference>
<reference evidence="2" key="1">
    <citation type="journal article" date="2019" name="Int. J. Syst. Evol. Microbiol.">
        <title>The Global Catalogue of Microorganisms (GCM) 10K type strain sequencing project: providing services to taxonomists for standard genome sequencing and annotation.</title>
        <authorList>
            <consortium name="The Broad Institute Genomics Platform"/>
            <consortium name="The Broad Institute Genome Sequencing Center for Infectious Disease"/>
            <person name="Wu L."/>
            <person name="Ma J."/>
        </authorList>
    </citation>
    <scope>NUCLEOTIDE SEQUENCE [LARGE SCALE GENOMIC DNA]</scope>
    <source>
        <strain evidence="2">JCM 17986</strain>
    </source>
</reference>
<organism evidence="1 2">
    <name type="scientific">Yinghuangia aomiensis</name>
    <dbReference type="NCBI Taxonomy" id="676205"/>
    <lineage>
        <taxon>Bacteria</taxon>
        <taxon>Bacillati</taxon>
        <taxon>Actinomycetota</taxon>
        <taxon>Actinomycetes</taxon>
        <taxon>Kitasatosporales</taxon>
        <taxon>Streptomycetaceae</taxon>
        <taxon>Yinghuangia</taxon>
    </lineage>
</organism>
<sequence>MPRSLAHVTTDRPGRYAKQLASHLGRRLATAWDDESGVGSVEFPDGAKAELRAEPGVLVMAVDASAERLDGVEDVLGRHLVRFGAKDELVAAWRREDGTEGTTQRFAGDE</sequence>
<dbReference type="Pfam" id="PF09981">
    <property type="entry name" value="DUF2218"/>
    <property type="match status" value="1"/>
</dbReference>
<protein>
    <submittedName>
        <fullName evidence="1">DUF2218 domain-containing protein</fullName>
    </submittedName>
</protein>
<dbReference type="RefSeq" id="WP_345674632.1">
    <property type="nucleotide sequence ID" value="NZ_BAABHS010000005.1"/>
</dbReference>
<proteinExistence type="predicted"/>
<keyword evidence="2" id="KW-1185">Reference proteome</keyword>
<dbReference type="Proteomes" id="UP001500466">
    <property type="component" value="Unassembled WGS sequence"/>
</dbReference>
<dbReference type="InterPro" id="IPR014543">
    <property type="entry name" value="UCP028291"/>
</dbReference>
<accession>A0ABP9GWS1</accession>